<dbReference type="AlphaFoldDB" id="A0A1I4UV40"/>
<accession>A0A1I4UV40</accession>
<keyword evidence="1" id="KW-0472">Membrane</keyword>
<dbReference type="RefSeq" id="WP_093395432.1">
    <property type="nucleotide sequence ID" value="NZ_FOUU01000007.1"/>
</dbReference>
<name>A0A1I4UV40_9BACT</name>
<keyword evidence="3" id="KW-1185">Reference proteome</keyword>
<reference evidence="2 3" key="1">
    <citation type="submission" date="2016-10" db="EMBL/GenBank/DDBJ databases">
        <authorList>
            <person name="de Groot N.N."/>
        </authorList>
    </citation>
    <scope>NUCLEOTIDE SEQUENCE [LARGE SCALE GENOMIC DNA]</scope>
    <source>
        <strain evidence="2 3">DSM 9990</strain>
    </source>
</reference>
<feature type="transmembrane region" description="Helical" evidence="1">
    <location>
        <begin position="32"/>
        <end position="51"/>
    </location>
</feature>
<organism evidence="2 3">
    <name type="scientific">Thermodesulforhabdus norvegica</name>
    <dbReference type="NCBI Taxonomy" id="39841"/>
    <lineage>
        <taxon>Bacteria</taxon>
        <taxon>Pseudomonadati</taxon>
        <taxon>Thermodesulfobacteriota</taxon>
        <taxon>Syntrophobacteria</taxon>
        <taxon>Syntrophobacterales</taxon>
        <taxon>Thermodesulforhabdaceae</taxon>
        <taxon>Thermodesulforhabdus</taxon>
    </lineage>
</organism>
<feature type="transmembrane region" description="Helical" evidence="1">
    <location>
        <begin position="7"/>
        <end position="26"/>
    </location>
</feature>
<dbReference type="Proteomes" id="UP000199611">
    <property type="component" value="Unassembled WGS sequence"/>
</dbReference>
<evidence type="ECO:0000256" key="1">
    <source>
        <dbReference type="SAM" id="Phobius"/>
    </source>
</evidence>
<gene>
    <name evidence="2" type="ORF">SAMN05660836_01980</name>
</gene>
<protein>
    <submittedName>
        <fullName evidence="2">Uncharacterized protein</fullName>
    </submittedName>
</protein>
<dbReference type="EMBL" id="FOUU01000007">
    <property type="protein sequence ID" value="SFM92821.1"/>
    <property type="molecule type" value="Genomic_DNA"/>
</dbReference>
<dbReference type="STRING" id="39841.SAMN05660836_01980"/>
<sequence>MSEWAWRFGMIILFGVPAIIGGGLVWHFVENWVGVIVYEVFLLFVLSWVLARGDKLKEEHH</sequence>
<evidence type="ECO:0000313" key="2">
    <source>
        <dbReference type="EMBL" id="SFM92821.1"/>
    </source>
</evidence>
<evidence type="ECO:0000313" key="3">
    <source>
        <dbReference type="Proteomes" id="UP000199611"/>
    </source>
</evidence>
<keyword evidence="1" id="KW-1133">Transmembrane helix</keyword>
<dbReference type="OrthoDB" id="5523007at2"/>
<keyword evidence="1" id="KW-0812">Transmembrane</keyword>
<proteinExistence type="predicted"/>